<evidence type="ECO:0000259" key="8">
    <source>
        <dbReference type="PROSITE" id="PS51379"/>
    </source>
</evidence>
<keyword evidence="2" id="KW-0004">4Fe-4S</keyword>
<accession>A0A3B1DUU0</accession>
<evidence type="ECO:0000313" key="9">
    <source>
        <dbReference type="EMBL" id="VAX42681.1"/>
    </source>
</evidence>
<dbReference type="AlphaFoldDB" id="A0A3B1DUU0"/>
<evidence type="ECO:0000256" key="1">
    <source>
        <dbReference type="ARBA" id="ARBA00022448"/>
    </source>
</evidence>
<dbReference type="PANTHER" id="PTHR30176">
    <property type="entry name" value="FERREDOXIN-TYPE PROTEIN NAPH"/>
    <property type="match status" value="1"/>
</dbReference>
<evidence type="ECO:0000256" key="4">
    <source>
        <dbReference type="ARBA" id="ARBA00022982"/>
    </source>
</evidence>
<dbReference type="PROSITE" id="PS51379">
    <property type="entry name" value="4FE4S_FER_2"/>
    <property type="match status" value="1"/>
</dbReference>
<dbReference type="Pfam" id="PF11614">
    <property type="entry name" value="FixG_C"/>
    <property type="match status" value="1"/>
</dbReference>
<keyword evidence="7" id="KW-0472">Membrane</keyword>
<feature type="transmembrane region" description="Helical" evidence="7">
    <location>
        <begin position="41"/>
        <end position="58"/>
    </location>
</feature>
<dbReference type="Pfam" id="PF13746">
    <property type="entry name" value="Fer4_18"/>
    <property type="match status" value="1"/>
</dbReference>
<keyword evidence="5" id="KW-0408">Iron</keyword>
<evidence type="ECO:0000256" key="3">
    <source>
        <dbReference type="ARBA" id="ARBA00022723"/>
    </source>
</evidence>
<keyword evidence="7" id="KW-0812">Transmembrane</keyword>
<protein>
    <submittedName>
        <fullName evidence="9">Type cbb3 cytochrome oxidase biogenesis protein CcoG, involved in Cu oxidation</fullName>
    </submittedName>
</protein>
<keyword evidence="1" id="KW-0813">Transport</keyword>
<feature type="transmembrane region" description="Helical" evidence="7">
    <location>
        <begin position="151"/>
        <end position="170"/>
    </location>
</feature>
<dbReference type="SUPFAM" id="SSF54862">
    <property type="entry name" value="4Fe-4S ferredoxins"/>
    <property type="match status" value="1"/>
</dbReference>
<keyword evidence="4" id="KW-0249">Electron transport</keyword>
<evidence type="ECO:0000256" key="6">
    <source>
        <dbReference type="ARBA" id="ARBA00023014"/>
    </source>
</evidence>
<evidence type="ECO:0000256" key="7">
    <source>
        <dbReference type="SAM" id="Phobius"/>
    </source>
</evidence>
<keyword evidence="6" id="KW-0411">Iron-sulfur</keyword>
<feature type="transmembrane region" description="Helical" evidence="7">
    <location>
        <begin position="86"/>
        <end position="107"/>
    </location>
</feature>
<dbReference type="GO" id="GO:0005886">
    <property type="term" value="C:plasma membrane"/>
    <property type="evidence" value="ECO:0007669"/>
    <property type="project" value="TreeGrafter"/>
</dbReference>
<gene>
    <name evidence="9" type="ORF">MNBD_PLANCTO03-434</name>
</gene>
<keyword evidence="3" id="KW-0479">Metal-binding</keyword>
<evidence type="ECO:0000256" key="5">
    <source>
        <dbReference type="ARBA" id="ARBA00023004"/>
    </source>
</evidence>
<dbReference type="GO" id="GO:0046872">
    <property type="term" value="F:metal ion binding"/>
    <property type="evidence" value="ECO:0007669"/>
    <property type="project" value="UniProtKB-KW"/>
</dbReference>
<dbReference type="PANTHER" id="PTHR30176:SF3">
    <property type="entry name" value="FERREDOXIN-TYPE PROTEIN NAPH"/>
    <property type="match status" value="1"/>
</dbReference>
<dbReference type="InterPro" id="IPR032879">
    <property type="entry name" value="FixG_C"/>
</dbReference>
<feature type="transmembrane region" description="Helical" evidence="7">
    <location>
        <begin position="190"/>
        <end position="207"/>
    </location>
</feature>
<evidence type="ECO:0000256" key="2">
    <source>
        <dbReference type="ARBA" id="ARBA00022485"/>
    </source>
</evidence>
<proteinExistence type="predicted"/>
<reference evidence="9" key="1">
    <citation type="submission" date="2018-06" db="EMBL/GenBank/DDBJ databases">
        <authorList>
            <person name="Zhirakovskaya E."/>
        </authorList>
    </citation>
    <scope>NUCLEOTIDE SEQUENCE</scope>
</reference>
<dbReference type="InterPro" id="IPR017900">
    <property type="entry name" value="4Fe4S_Fe_S_CS"/>
</dbReference>
<dbReference type="Pfam" id="PF12801">
    <property type="entry name" value="Fer4_5"/>
    <property type="match status" value="1"/>
</dbReference>
<dbReference type="NCBIfam" id="TIGR02745">
    <property type="entry name" value="ccoG_rdxA_fixG"/>
    <property type="match status" value="1"/>
</dbReference>
<organism evidence="9">
    <name type="scientific">hydrothermal vent metagenome</name>
    <dbReference type="NCBI Taxonomy" id="652676"/>
    <lineage>
        <taxon>unclassified sequences</taxon>
        <taxon>metagenomes</taxon>
        <taxon>ecological metagenomes</taxon>
    </lineage>
</organism>
<feature type="domain" description="4Fe-4S ferredoxin-type" evidence="8">
    <location>
        <begin position="275"/>
        <end position="304"/>
    </location>
</feature>
<feature type="transmembrane region" description="Helical" evidence="7">
    <location>
        <begin position="353"/>
        <end position="373"/>
    </location>
</feature>
<dbReference type="PROSITE" id="PS00198">
    <property type="entry name" value="4FE4S_FER_1"/>
    <property type="match status" value="1"/>
</dbReference>
<dbReference type="InterPro" id="IPR051684">
    <property type="entry name" value="Electron_Trans/Redox"/>
</dbReference>
<dbReference type="EMBL" id="UOGK01000736">
    <property type="protein sequence ID" value="VAX42681.1"/>
    <property type="molecule type" value="Genomic_DNA"/>
</dbReference>
<name>A0A3B1DUU0_9ZZZZ</name>
<dbReference type="InterPro" id="IPR017896">
    <property type="entry name" value="4Fe4S_Fe-S-bd"/>
</dbReference>
<dbReference type="GO" id="GO:0051539">
    <property type="term" value="F:4 iron, 4 sulfur cluster binding"/>
    <property type="evidence" value="ECO:0007669"/>
    <property type="project" value="UniProtKB-KW"/>
</dbReference>
<keyword evidence="7" id="KW-1133">Transmembrane helix</keyword>
<sequence>MPTTEIAKTKSSVLSTINPDGSRKWVKPRPSRGRFFRYRRMVAYILIAIFTLIPYIQINGRPMVQLDITHRVFSLFGSVFYPTDTVILALFVVSIFVGIFLITALAGRAWCGWACPQTVYMEFLYRPIERLFEGTPGKKSKKGAWRMPAKYLTYLLLSGFLAHTFIAYFVGVEELRVWVTRSPFEHPTSFLVMVGVTAMMMFDFCFFREQTCLVACPYGRMQAVLLDRDSLIVSYDAKRGEPRGRKRRVKKKGTADVSLKVVEGAPPSAPPPTAAPPEEEALGDCIDCHMCVTTCPTGIDIRNGLQMECIHCTQCIDACEAVMTKIGKPIGLIRYSSQAAMEGGKRRLLRPRIILYPLILLVLLTTLVVVLATKDLAEVTILRARGTLPYFTVTEGEVDRIGTRVKVRVRNRTDKPVSYVFDLADVPGGAIRMGTPALSIEPFGLETVEVVLLVPPAEYGPNGQRTITIHTTGSDGFSKDVTYGLIGPAWTGKPSGE</sequence>
<dbReference type="InterPro" id="IPR014116">
    <property type="entry name" value="Cyt_c_oxidase_cbb3_FixG"/>
</dbReference>